<protein>
    <submittedName>
        <fullName evidence="1">Uncharacterized protein</fullName>
    </submittedName>
</protein>
<sequence>MVSALCSIYHLDIYGADQSRFKRNARPRAVRHPNLINSMEHVFVIATLELICWRQGASRRLGSHTRASDRRGVLVGFGHNL</sequence>
<keyword evidence="2" id="KW-1185">Reference proteome</keyword>
<dbReference type="AlphaFoldDB" id="A0A4U8UP63"/>
<evidence type="ECO:0000313" key="2">
    <source>
        <dbReference type="Proteomes" id="UP000298663"/>
    </source>
</evidence>
<proteinExistence type="predicted"/>
<reference evidence="1 2" key="2">
    <citation type="journal article" date="2019" name="G3 (Bethesda)">
        <title>Hybrid Assembly of the Genome of the Entomopathogenic Nematode Steinernema carpocapsae Identifies the X-Chromosome.</title>
        <authorList>
            <person name="Serra L."/>
            <person name="Macchietto M."/>
            <person name="Macias-Munoz A."/>
            <person name="McGill C.J."/>
            <person name="Rodriguez I.M."/>
            <person name="Rodriguez B."/>
            <person name="Murad R."/>
            <person name="Mortazavi A."/>
        </authorList>
    </citation>
    <scope>NUCLEOTIDE SEQUENCE [LARGE SCALE GENOMIC DNA]</scope>
    <source>
        <strain evidence="1 2">ALL</strain>
    </source>
</reference>
<dbReference type="EMBL" id="AZBU02000001">
    <property type="protein sequence ID" value="TMS34802.1"/>
    <property type="molecule type" value="Genomic_DNA"/>
</dbReference>
<gene>
    <name evidence="1" type="ORF">L596_002319</name>
</gene>
<dbReference type="Proteomes" id="UP000298663">
    <property type="component" value="Unassembled WGS sequence"/>
</dbReference>
<name>A0A4U8UP63_STECR</name>
<reference evidence="1 2" key="1">
    <citation type="journal article" date="2015" name="Genome Biol.">
        <title>Comparative genomics of Steinernema reveals deeply conserved gene regulatory networks.</title>
        <authorList>
            <person name="Dillman A.R."/>
            <person name="Macchietto M."/>
            <person name="Porter C.F."/>
            <person name="Rogers A."/>
            <person name="Williams B."/>
            <person name="Antoshechkin I."/>
            <person name="Lee M.M."/>
            <person name="Goodwin Z."/>
            <person name="Lu X."/>
            <person name="Lewis E.E."/>
            <person name="Goodrich-Blair H."/>
            <person name="Stock S.P."/>
            <person name="Adams B.J."/>
            <person name="Sternberg P.W."/>
            <person name="Mortazavi A."/>
        </authorList>
    </citation>
    <scope>NUCLEOTIDE SEQUENCE [LARGE SCALE GENOMIC DNA]</scope>
    <source>
        <strain evidence="1 2">ALL</strain>
    </source>
</reference>
<organism evidence="1 2">
    <name type="scientific">Steinernema carpocapsae</name>
    <name type="common">Entomopathogenic nematode</name>
    <dbReference type="NCBI Taxonomy" id="34508"/>
    <lineage>
        <taxon>Eukaryota</taxon>
        <taxon>Metazoa</taxon>
        <taxon>Ecdysozoa</taxon>
        <taxon>Nematoda</taxon>
        <taxon>Chromadorea</taxon>
        <taxon>Rhabditida</taxon>
        <taxon>Tylenchina</taxon>
        <taxon>Panagrolaimomorpha</taxon>
        <taxon>Strongyloidoidea</taxon>
        <taxon>Steinernematidae</taxon>
        <taxon>Steinernema</taxon>
    </lineage>
</organism>
<comment type="caution">
    <text evidence="1">The sequence shown here is derived from an EMBL/GenBank/DDBJ whole genome shotgun (WGS) entry which is preliminary data.</text>
</comment>
<accession>A0A4U8UP63</accession>
<evidence type="ECO:0000313" key="1">
    <source>
        <dbReference type="EMBL" id="TMS34802.1"/>
    </source>
</evidence>